<gene>
    <name evidence="2" type="ORF">KDL28_24045</name>
</gene>
<sequence>MAVDLGVPDPARPVRPYAVASMLVGIWAGALAATRGAVEPDGALTAVFLAVAVVGAVVARFGLGVRLLLRPHHTDPLTRIEHVHHIAFFASALLLVPALLVDPEPGGATGLWVPVGAVVAAPLVVVGAWTLRRARVASDTDVRR</sequence>
<evidence type="ECO:0000256" key="1">
    <source>
        <dbReference type="SAM" id="Phobius"/>
    </source>
</evidence>
<dbReference type="Proteomes" id="UP001165283">
    <property type="component" value="Unassembled WGS sequence"/>
</dbReference>
<reference evidence="2" key="1">
    <citation type="submission" date="2021-04" db="EMBL/GenBank/DDBJ databases">
        <title>Pseudonocardia sp. nov., isolated from sandy soil of mangrove forest.</title>
        <authorList>
            <person name="Zan Z."/>
            <person name="Huang R."/>
            <person name="Liu W."/>
        </authorList>
    </citation>
    <scope>NUCLEOTIDE SEQUENCE</scope>
    <source>
        <strain evidence="2">S2-4</strain>
    </source>
</reference>
<feature type="transmembrane region" description="Helical" evidence="1">
    <location>
        <begin position="112"/>
        <end position="131"/>
    </location>
</feature>
<name>A0ABT1A552_9PSEU</name>
<evidence type="ECO:0000313" key="2">
    <source>
        <dbReference type="EMBL" id="MCO1658137.1"/>
    </source>
</evidence>
<dbReference type="EMBL" id="JAGSOV010000050">
    <property type="protein sequence ID" value="MCO1658137.1"/>
    <property type="molecule type" value="Genomic_DNA"/>
</dbReference>
<keyword evidence="1" id="KW-1133">Transmembrane helix</keyword>
<accession>A0ABT1A552</accession>
<evidence type="ECO:0000313" key="3">
    <source>
        <dbReference type="Proteomes" id="UP001165283"/>
    </source>
</evidence>
<feature type="transmembrane region" description="Helical" evidence="1">
    <location>
        <begin position="17"/>
        <end position="37"/>
    </location>
</feature>
<keyword evidence="1" id="KW-0472">Membrane</keyword>
<proteinExistence type="predicted"/>
<protein>
    <submittedName>
        <fullName evidence="2">Uncharacterized protein</fullName>
    </submittedName>
</protein>
<keyword evidence="1" id="KW-0812">Transmembrane</keyword>
<dbReference type="RefSeq" id="WP_252441781.1">
    <property type="nucleotide sequence ID" value="NZ_JAGSOV010000050.1"/>
</dbReference>
<feature type="transmembrane region" description="Helical" evidence="1">
    <location>
        <begin position="83"/>
        <end position="100"/>
    </location>
</feature>
<organism evidence="2 3">
    <name type="scientific">Pseudonocardia humida</name>
    <dbReference type="NCBI Taxonomy" id="2800819"/>
    <lineage>
        <taxon>Bacteria</taxon>
        <taxon>Bacillati</taxon>
        <taxon>Actinomycetota</taxon>
        <taxon>Actinomycetes</taxon>
        <taxon>Pseudonocardiales</taxon>
        <taxon>Pseudonocardiaceae</taxon>
        <taxon>Pseudonocardia</taxon>
    </lineage>
</organism>
<feature type="transmembrane region" description="Helical" evidence="1">
    <location>
        <begin position="43"/>
        <end position="63"/>
    </location>
</feature>
<keyword evidence="3" id="KW-1185">Reference proteome</keyword>
<comment type="caution">
    <text evidence="2">The sequence shown here is derived from an EMBL/GenBank/DDBJ whole genome shotgun (WGS) entry which is preliminary data.</text>
</comment>